<sequence>MKMKIANAFYVEPDEIVGGLALWWSNDVKLSIVHYDKNFIDTKISIKGETDCPKEKYGGNPFDHNSAKWYYEFVNQTYLMEIPSSRGSFMWSNQRCNEEAILEKLDRVLSSLE</sequence>
<gene>
    <name evidence="1" type="ORF">V6N11_084241</name>
</gene>
<evidence type="ECO:0000313" key="1">
    <source>
        <dbReference type="EMBL" id="KAK9003601.1"/>
    </source>
</evidence>
<organism evidence="1 2">
    <name type="scientific">Hibiscus sabdariffa</name>
    <name type="common">roselle</name>
    <dbReference type="NCBI Taxonomy" id="183260"/>
    <lineage>
        <taxon>Eukaryota</taxon>
        <taxon>Viridiplantae</taxon>
        <taxon>Streptophyta</taxon>
        <taxon>Embryophyta</taxon>
        <taxon>Tracheophyta</taxon>
        <taxon>Spermatophyta</taxon>
        <taxon>Magnoliopsida</taxon>
        <taxon>eudicotyledons</taxon>
        <taxon>Gunneridae</taxon>
        <taxon>Pentapetalae</taxon>
        <taxon>rosids</taxon>
        <taxon>malvids</taxon>
        <taxon>Malvales</taxon>
        <taxon>Malvaceae</taxon>
        <taxon>Malvoideae</taxon>
        <taxon>Hibiscus</taxon>
    </lineage>
</organism>
<dbReference type="Proteomes" id="UP001396334">
    <property type="component" value="Unassembled WGS sequence"/>
</dbReference>
<keyword evidence="2" id="KW-1185">Reference proteome</keyword>
<proteinExistence type="predicted"/>
<protein>
    <submittedName>
        <fullName evidence="1">Uncharacterized protein</fullName>
    </submittedName>
</protein>
<accession>A0ABR2QSB6</accession>
<comment type="caution">
    <text evidence="1">The sequence shown here is derived from an EMBL/GenBank/DDBJ whole genome shotgun (WGS) entry which is preliminary data.</text>
</comment>
<evidence type="ECO:0000313" key="2">
    <source>
        <dbReference type="Proteomes" id="UP001396334"/>
    </source>
</evidence>
<dbReference type="EMBL" id="JBBPBN010000033">
    <property type="protein sequence ID" value="KAK9003601.1"/>
    <property type="molecule type" value="Genomic_DNA"/>
</dbReference>
<name>A0ABR2QSB6_9ROSI</name>
<reference evidence="1 2" key="1">
    <citation type="journal article" date="2024" name="G3 (Bethesda)">
        <title>Genome assembly of Hibiscus sabdariffa L. provides insights into metabolisms of medicinal natural products.</title>
        <authorList>
            <person name="Kim T."/>
        </authorList>
    </citation>
    <scope>NUCLEOTIDE SEQUENCE [LARGE SCALE GENOMIC DNA]</scope>
    <source>
        <strain evidence="1">TK-2024</strain>
        <tissue evidence="1">Old leaves</tissue>
    </source>
</reference>